<feature type="signal peptide" evidence="2">
    <location>
        <begin position="1"/>
        <end position="20"/>
    </location>
</feature>
<dbReference type="Proteomes" id="UP000675880">
    <property type="component" value="Unassembled WGS sequence"/>
</dbReference>
<gene>
    <name evidence="3" type="ORF">NSPZN2_40706</name>
</gene>
<proteinExistence type="predicted"/>
<keyword evidence="4" id="KW-1185">Reference proteome</keyword>
<dbReference type="EMBL" id="CAJNBJ010000017">
    <property type="protein sequence ID" value="CAE6779983.1"/>
    <property type="molecule type" value="Genomic_DNA"/>
</dbReference>
<dbReference type="PROSITE" id="PS51257">
    <property type="entry name" value="PROKAR_LIPOPROTEIN"/>
    <property type="match status" value="1"/>
</dbReference>
<feature type="region of interest" description="Disordered" evidence="1">
    <location>
        <begin position="228"/>
        <end position="256"/>
    </location>
</feature>
<evidence type="ECO:0000313" key="4">
    <source>
        <dbReference type="Proteomes" id="UP000675880"/>
    </source>
</evidence>
<name>A0ABN7M6R0_9BACT</name>
<feature type="compositionally biased region" description="Polar residues" evidence="1">
    <location>
        <begin position="244"/>
        <end position="256"/>
    </location>
</feature>
<organism evidence="3 4">
    <name type="scientific">Nitrospira defluvii</name>
    <dbReference type="NCBI Taxonomy" id="330214"/>
    <lineage>
        <taxon>Bacteria</taxon>
        <taxon>Pseudomonadati</taxon>
        <taxon>Nitrospirota</taxon>
        <taxon>Nitrospiria</taxon>
        <taxon>Nitrospirales</taxon>
        <taxon>Nitrospiraceae</taxon>
        <taxon>Nitrospira</taxon>
    </lineage>
</organism>
<feature type="chain" id="PRO_5045036513" description="Lipoprotein" evidence="2">
    <location>
        <begin position="21"/>
        <end position="256"/>
    </location>
</feature>
<evidence type="ECO:0008006" key="5">
    <source>
        <dbReference type="Google" id="ProtNLM"/>
    </source>
</evidence>
<sequence>MRCLRNKGLLLLLGILSACSSVPPPSLHSPYFPGEGNDGKLSQVIIRKDPQLTSKCSSKNTCDHVFFTLALTSLYESRESAIHYFEKVIAVSPKSQLAVSSRLWLQLLQVGELPPDPSWWRSVVNGPAIAQTQGVLSQTIERTVRDLLDRELTIQQLRALQDSESQSLEMMQRELQDQERKAELFNSRRESHRMSVDPAMLQNLQRQVNDRDRKIEELSSQLEALKRIDQEMRGKTRPIKPPSNLFSPQQSEQLKP</sequence>
<keyword evidence="2" id="KW-0732">Signal</keyword>
<evidence type="ECO:0000256" key="1">
    <source>
        <dbReference type="SAM" id="MobiDB-lite"/>
    </source>
</evidence>
<protein>
    <recommendedName>
        <fullName evidence="5">Lipoprotein</fullName>
    </recommendedName>
</protein>
<accession>A0ABN7M6R0</accession>
<evidence type="ECO:0000256" key="2">
    <source>
        <dbReference type="SAM" id="SignalP"/>
    </source>
</evidence>
<evidence type="ECO:0000313" key="3">
    <source>
        <dbReference type="EMBL" id="CAE6779983.1"/>
    </source>
</evidence>
<reference evidence="3 4" key="1">
    <citation type="submission" date="2021-02" db="EMBL/GenBank/DDBJ databases">
        <authorList>
            <person name="Han P."/>
        </authorList>
    </citation>
    <scope>NUCLEOTIDE SEQUENCE [LARGE SCALE GENOMIC DNA]</scope>
    <source>
        <strain evidence="3">Candidatus Nitrospira sp. ZN2</strain>
    </source>
</reference>
<comment type="caution">
    <text evidence="3">The sequence shown here is derived from an EMBL/GenBank/DDBJ whole genome shotgun (WGS) entry which is preliminary data.</text>
</comment>